<feature type="transmembrane region" description="Helical" evidence="1">
    <location>
        <begin position="242"/>
        <end position="263"/>
    </location>
</feature>
<feature type="transmembrane region" description="Helical" evidence="1">
    <location>
        <begin position="160"/>
        <end position="180"/>
    </location>
</feature>
<feature type="transmembrane region" description="Helical" evidence="1">
    <location>
        <begin position="97"/>
        <end position="116"/>
    </location>
</feature>
<gene>
    <name evidence="2" type="ORF">DSCA_35930</name>
</gene>
<evidence type="ECO:0000313" key="2">
    <source>
        <dbReference type="EMBL" id="BBO69663.1"/>
    </source>
</evidence>
<feature type="transmembrane region" description="Helical" evidence="1">
    <location>
        <begin position="122"/>
        <end position="140"/>
    </location>
</feature>
<name>A0A5K7YMK3_9BACT</name>
<dbReference type="RefSeq" id="WP_155317680.1">
    <property type="nucleotide sequence ID" value="NZ_AP021874.1"/>
</dbReference>
<evidence type="ECO:0000256" key="1">
    <source>
        <dbReference type="SAM" id="Phobius"/>
    </source>
</evidence>
<reference evidence="2 3" key="1">
    <citation type="submission" date="2019-11" db="EMBL/GenBank/DDBJ databases">
        <title>Comparative genomics of hydrocarbon-degrading Desulfosarcina strains.</title>
        <authorList>
            <person name="Watanabe M."/>
            <person name="Kojima H."/>
            <person name="Fukui M."/>
        </authorList>
    </citation>
    <scope>NUCLEOTIDE SEQUENCE [LARGE SCALE GENOMIC DNA]</scope>
    <source>
        <strain evidence="2 3">PL12</strain>
    </source>
</reference>
<dbReference type="OrthoDB" id="5457281at2"/>
<protein>
    <recommendedName>
        <fullName evidence="4">DUF3147 family protein</fullName>
    </recommendedName>
</protein>
<feature type="transmembrane region" description="Helical" evidence="1">
    <location>
        <begin position="6"/>
        <end position="26"/>
    </location>
</feature>
<keyword evidence="1" id="KW-0812">Transmembrane</keyword>
<keyword evidence="1" id="KW-0472">Membrane</keyword>
<dbReference type="EMBL" id="AP021874">
    <property type="protein sequence ID" value="BBO69663.1"/>
    <property type="molecule type" value="Genomic_DNA"/>
</dbReference>
<feature type="transmembrane region" description="Helical" evidence="1">
    <location>
        <begin position="218"/>
        <end position="236"/>
    </location>
</feature>
<keyword evidence="1" id="KW-1133">Transmembrane helix</keyword>
<feature type="transmembrane region" description="Helical" evidence="1">
    <location>
        <begin position="186"/>
        <end position="206"/>
    </location>
</feature>
<organism evidence="2 3">
    <name type="scientific">Desulfosarcina alkanivorans</name>
    <dbReference type="NCBI Taxonomy" id="571177"/>
    <lineage>
        <taxon>Bacteria</taxon>
        <taxon>Pseudomonadati</taxon>
        <taxon>Thermodesulfobacteriota</taxon>
        <taxon>Desulfobacteria</taxon>
        <taxon>Desulfobacterales</taxon>
        <taxon>Desulfosarcinaceae</taxon>
        <taxon>Desulfosarcina</taxon>
    </lineage>
</organism>
<dbReference type="Proteomes" id="UP000427906">
    <property type="component" value="Chromosome"/>
</dbReference>
<keyword evidence="3" id="KW-1185">Reference proteome</keyword>
<accession>A0A5K7YMK3</accession>
<proteinExistence type="predicted"/>
<feature type="transmembrane region" description="Helical" evidence="1">
    <location>
        <begin position="33"/>
        <end position="52"/>
    </location>
</feature>
<evidence type="ECO:0008006" key="4">
    <source>
        <dbReference type="Google" id="ProtNLM"/>
    </source>
</evidence>
<sequence>MIELSLFTVVKVSVSILVVVLLSLIAEWASPRIAGIVSGYPLGAAISLYFIGLENGNRFAARSALFTAAGLAATIAFVGGYLLGIRWAHGRGRLRSLAFSVLPGIAAYGLAAWTLSYLPVNWISAPSIAITGMLLAAWGFRRIPNVKIRQKIRLGISVTLLRAVFAALVILAITTVAGAVGPRWAGLFSAFPITMLPLLVIVQFTYETDHVRTIIKNVPRGLGSLLIYALVVAAFYTRLGIAWGTLLGYLAATIYLIMLEYGIKACGPRGKKCT</sequence>
<evidence type="ECO:0000313" key="3">
    <source>
        <dbReference type="Proteomes" id="UP000427906"/>
    </source>
</evidence>
<dbReference type="AlphaFoldDB" id="A0A5K7YMK3"/>
<feature type="transmembrane region" description="Helical" evidence="1">
    <location>
        <begin position="64"/>
        <end position="85"/>
    </location>
</feature>
<dbReference type="KEGG" id="dalk:DSCA_35930"/>